<evidence type="ECO:0000313" key="3">
    <source>
        <dbReference type="Proteomes" id="UP000324233"/>
    </source>
</evidence>
<keyword evidence="2" id="KW-0378">Hydrolase</keyword>
<organism evidence="2 3">
    <name type="scientific">Aquisphaera giovannonii</name>
    <dbReference type="NCBI Taxonomy" id="406548"/>
    <lineage>
        <taxon>Bacteria</taxon>
        <taxon>Pseudomonadati</taxon>
        <taxon>Planctomycetota</taxon>
        <taxon>Planctomycetia</taxon>
        <taxon>Isosphaerales</taxon>
        <taxon>Isosphaeraceae</taxon>
        <taxon>Aquisphaera</taxon>
    </lineage>
</organism>
<dbReference type="InterPro" id="IPR050261">
    <property type="entry name" value="FrsA_esterase"/>
</dbReference>
<gene>
    <name evidence="2" type="ORF">OJF2_78830</name>
</gene>
<dbReference type="AlphaFoldDB" id="A0A5B9WF66"/>
<sequence length="667" mass="71127">MNHPISRRTVLGLGLSAALGPAFGGPGDAPAPDLHRQLLALAEAQEARRRARFEAVSTASQLDELRASLRGSFLEMIGGLPSAQGPPTARIAGRIAGDGYAIEKVLFESFPGYHVSALMYRPAQGGPAHPGILSPCGHSEVGKAHGTYQTLHINLAKRGYVVLTYDPVGQGERSQFWDASRGRSRYDLSCGEHCVLGNPLYLLGMSFARYRIWDAIRALDHLASLPDVDASRIGCVGNSGGGNLTAYLAAVDDRVRVPVVGCYITSLPRRMANRIQEDPSSDPEQDPFGFVGRGIDHAGLLAMIAPRPTLLCSAERDFFPIAGTRATFEEARHLYGVAGAEDRIGMTIAPGPHGLSRPLREAAYAWFDHWLKGEPKDARTPEFAASPREPAELHVCSDGQVNGALGSRPFLPMAWEEFQRRPRRPKVGLKTLLRTGAGGIDFRLRDEAAGGREGRPLILLVNGNEAPEWRRERGFIDALSAAGYAVRSIDPRGVGSLRVPLRSRGERYDDPLSGVEENLAYNAFLAGESLVAMRVADVLAAVAGPATAGHAPARPVVLCGRRDSALVAMLAAAVEPRIAAVAVEDVPLSFLPLFEAEGLAINAASLLPGLLRDFGDIPEILAALAPRPVLAASCRGSLGRTLRGVQAVGDAFTTKPAVLLDWVVAAG</sequence>
<dbReference type="EMBL" id="CP042998">
    <property type="protein sequence ID" value="QEH39268.1"/>
    <property type="molecule type" value="Genomic_DNA"/>
</dbReference>
<geneLocation type="plasmid" evidence="3">
    <name>pojf2_1</name>
</geneLocation>
<dbReference type="InterPro" id="IPR008391">
    <property type="entry name" value="AXE1_dom"/>
</dbReference>
<name>A0A5B9WF66_9BACT</name>
<evidence type="ECO:0000259" key="1">
    <source>
        <dbReference type="Pfam" id="PF05448"/>
    </source>
</evidence>
<dbReference type="PROSITE" id="PS51318">
    <property type="entry name" value="TAT"/>
    <property type="match status" value="1"/>
</dbReference>
<dbReference type="KEGG" id="agv:OJF2_78830"/>
<feature type="domain" description="Acetyl xylan esterase" evidence="1">
    <location>
        <begin position="104"/>
        <end position="257"/>
    </location>
</feature>
<keyword evidence="3" id="KW-1185">Reference proteome</keyword>
<proteinExistence type="predicted"/>
<keyword evidence="2" id="KW-0614">Plasmid</keyword>
<dbReference type="Gene3D" id="3.40.50.1820">
    <property type="entry name" value="alpha/beta hydrolase"/>
    <property type="match status" value="2"/>
</dbReference>
<dbReference type="RefSeq" id="WP_210420658.1">
    <property type="nucleotide sequence ID" value="NZ_CP042998.1"/>
</dbReference>
<dbReference type="Pfam" id="PF05448">
    <property type="entry name" value="AXE1"/>
    <property type="match status" value="1"/>
</dbReference>
<protein>
    <submittedName>
        <fullName evidence="2">Alpha/beta hydrolase family protein</fullName>
    </submittedName>
</protein>
<dbReference type="PANTHER" id="PTHR22946:SF8">
    <property type="entry name" value="ACETYL XYLAN ESTERASE DOMAIN-CONTAINING PROTEIN"/>
    <property type="match status" value="1"/>
</dbReference>
<accession>A0A5B9WF66</accession>
<reference evidence="2 3" key="1">
    <citation type="submission" date="2019-08" db="EMBL/GenBank/DDBJ databases">
        <title>Deep-cultivation of Planctomycetes and their phenomic and genomic characterization uncovers novel biology.</title>
        <authorList>
            <person name="Wiegand S."/>
            <person name="Jogler M."/>
            <person name="Boedeker C."/>
            <person name="Pinto D."/>
            <person name="Vollmers J."/>
            <person name="Rivas-Marin E."/>
            <person name="Kohn T."/>
            <person name="Peeters S.H."/>
            <person name="Heuer A."/>
            <person name="Rast P."/>
            <person name="Oberbeckmann S."/>
            <person name="Bunk B."/>
            <person name="Jeske O."/>
            <person name="Meyerdierks A."/>
            <person name="Storesund J.E."/>
            <person name="Kallscheuer N."/>
            <person name="Luecker S."/>
            <person name="Lage O.M."/>
            <person name="Pohl T."/>
            <person name="Merkel B.J."/>
            <person name="Hornburger P."/>
            <person name="Mueller R.-W."/>
            <person name="Bruemmer F."/>
            <person name="Labrenz M."/>
            <person name="Spormann A.M."/>
            <person name="Op den Camp H."/>
            <person name="Overmann J."/>
            <person name="Amann R."/>
            <person name="Jetten M.S.M."/>
            <person name="Mascher T."/>
            <person name="Medema M.H."/>
            <person name="Devos D.P."/>
            <person name="Kaster A.-K."/>
            <person name="Ovreas L."/>
            <person name="Rohde M."/>
            <person name="Galperin M.Y."/>
            <person name="Jogler C."/>
        </authorList>
    </citation>
    <scope>NUCLEOTIDE SEQUENCE [LARGE SCALE GENOMIC DNA]</scope>
    <source>
        <strain evidence="2 3">OJF2</strain>
        <plasmid evidence="3">pojf2_1</plasmid>
    </source>
</reference>
<dbReference type="SUPFAM" id="SSF53474">
    <property type="entry name" value="alpha/beta-Hydrolases"/>
    <property type="match status" value="2"/>
</dbReference>
<dbReference type="InterPro" id="IPR006311">
    <property type="entry name" value="TAT_signal"/>
</dbReference>
<dbReference type="Proteomes" id="UP000324233">
    <property type="component" value="Plasmid pOJF2_1"/>
</dbReference>
<evidence type="ECO:0000313" key="2">
    <source>
        <dbReference type="EMBL" id="QEH39268.1"/>
    </source>
</evidence>
<dbReference type="InterPro" id="IPR029058">
    <property type="entry name" value="AB_hydrolase_fold"/>
</dbReference>
<dbReference type="PANTHER" id="PTHR22946">
    <property type="entry name" value="DIENELACTONE HYDROLASE DOMAIN-CONTAINING PROTEIN-RELATED"/>
    <property type="match status" value="1"/>
</dbReference>
<dbReference type="GO" id="GO:0016787">
    <property type="term" value="F:hydrolase activity"/>
    <property type="evidence" value="ECO:0007669"/>
    <property type="project" value="UniProtKB-KW"/>
</dbReference>